<gene>
    <name evidence="1" type="ORF">METZ01_LOCUS240838</name>
</gene>
<dbReference type="InterPro" id="IPR011990">
    <property type="entry name" value="TPR-like_helical_dom_sf"/>
</dbReference>
<dbReference type="Gene3D" id="1.25.40.10">
    <property type="entry name" value="Tetratricopeptide repeat domain"/>
    <property type="match status" value="1"/>
</dbReference>
<evidence type="ECO:0000313" key="1">
    <source>
        <dbReference type="EMBL" id="SVB87984.1"/>
    </source>
</evidence>
<organism evidence="1">
    <name type="scientific">marine metagenome</name>
    <dbReference type="NCBI Taxonomy" id="408172"/>
    <lineage>
        <taxon>unclassified sequences</taxon>
        <taxon>metagenomes</taxon>
        <taxon>ecological metagenomes</taxon>
    </lineage>
</organism>
<accession>A0A382HKT5</accession>
<proteinExistence type="predicted"/>
<protein>
    <recommendedName>
        <fullName evidence="2">Tetratricopeptide repeat protein</fullName>
    </recommendedName>
</protein>
<sequence length="75" mass="8607">MRNYLGAALMEAGQYAEAEAVYRRDLKWNHKNGWSMFGLHKALRAQGKSSEAVVAKQQFEIAWQHADIELTQSRL</sequence>
<evidence type="ECO:0008006" key="2">
    <source>
        <dbReference type="Google" id="ProtNLM"/>
    </source>
</evidence>
<reference evidence="1" key="1">
    <citation type="submission" date="2018-05" db="EMBL/GenBank/DDBJ databases">
        <authorList>
            <person name="Lanie J.A."/>
            <person name="Ng W.-L."/>
            <person name="Kazmierczak K.M."/>
            <person name="Andrzejewski T.M."/>
            <person name="Davidsen T.M."/>
            <person name="Wayne K.J."/>
            <person name="Tettelin H."/>
            <person name="Glass J.I."/>
            <person name="Rusch D."/>
            <person name="Podicherti R."/>
            <person name="Tsui H.-C.T."/>
            <person name="Winkler M.E."/>
        </authorList>
    </citation>
    <scope>NUCLEOTIDE SEQUENCE</scope>
</reference>
<dbReference type="EMBL" id="UINC01061906">
    <property type="protein sequence ID" value="SVB87984.1"/>
    <property type="molecule type" value="Genomic_DNA"/>
</dbReference>
<name>A0A382HKT5_9ZZZZ</name>
<dbReference type="PANTHER" id="PTHR45588:SF1">
    <property type="entry name" value="WW DOMAIN-CONTAINING PROTEIN"/>
    <property type="match status" value="1"/>
</dbReference>
<dbReference type="PANTHER" id="PTHR45588">
    <property type="entry name" value="TPR DOMAIN-CONTAINING PROTEIN"/>
    <property type="match status" value="1"/>
</dbReference>
<dbReference type="SUPFAM" id="SSF48452">
    <property type="entry name" value="TPR-like"/>
    <property type="match status" value="1"/>
</dbReference>
<dbReference type="AlphaFoldDB" id="A0A382HKT5"/>